<keyword evidence="3" id="KW-1185">Reference proteome</keyword>
<dbReference type="EMBL" id="VCKX01000324">
    <property type="protein sequence ID" value="TMR19984.1"/>
    <property type="molecule type" value="Genomic_DNA"/>
</dbReference>
<evidence type="ECO:0000313" key="3">
    <source>
        <dbReference type="Proteomes" id="UP000306628"/>
    </source>
</evidence>
<comment type="caution">
    <text evidence="2">The sequence shown here is derived from an EMBL/GenBank/DDBJ whole genome shotgun (WGS) entry which is preliminary data.</text>
</comment>
<evidence type="ECO:0000256" key="1">
    <source>
        <dbReference type="SAM" id="MobiDB-lite"/>
    </source>
</evidence>
<protein>
    <submittedName>
        <fullName evidence="2">Uncharacterized protein</fullName>
    </submittedName>
</protein>
<evidence type="ECO:0000313" key="2">
    <source>
        <dbReference type="EMBL" id="TMR19984.1"/>
    </source>
</evidence>
<dbReference type="Proteomes" id="UP000306628">
    <property type="component" value="Unassembled WGS sequence"/>
</dbReference>
<gene>
    <name evidence="2" type="ORF">ETD85_52605</name>
</gene>
<dbReference type="AlphaFoldDB" id="A0A5S4FHW4"/>
<feature type="non-terminal residue" evidence="2">
    <location>
        <position position="83"/>
    </location>
</feature>
<feature type="region of interest" description="Disordered" evidence="1">
    <location>
        <begin position="52"/>
        <end position="83"/>
    </location>
</feature>
<sequence length="83" mass="8721">MTADQRRLRWRYVLGLLRPGARTARPSRAALVADALLAAVLAAAAAFAATGLPSPEHDAGVRPHPMAALLQLRPSPPPARPSP</sequence>
<reference evidence="2 3" key="1">
    <citation type="submission" date="2019-05" db="EMBL/GenBank/DDBJ databases">
        <title>Draft genome sequence of Nonomuraea zeae DSM 100528.</title>
        <authorList>
            <person name="Saricaoglu S."/>
            <person name="Isik K."/>
        </authorList>
    </citation>
    <scope>NUCLEOTIDE SEQUENCE [LARGE SCALE GENOMIC DNA]</scope>
    <source>
        <strain evidence="2 3">DSM 100528</strain>
    </source>
</reference>
<name>A0A5S4FHW4_9ACTN</name>
<dbReference type="RefSeq" id="WP_206059439.1">
    <property type="nucleotide sequence ID" value="NZ_VCKX01000324.1"/>
</dbReference>
<proteinExistence type="predicted"/>
<organism evidence="2 3">
    <name type="scientific">Nonomuraea zeae</name>
    <dbReference type="NCBI Taxonomy" id="1642303"/>
    <lineage>
        <taxon>Bacteria</taxon>
        <taxon>Bacillati</taxon>
        <taxon>Actinomycetota</taxon>
        <taxon>Actinomycetes</taxon>
        <taxon>Streptosporangiales</taxon>
        <taxon>Streptosporangiaceae</taxon>
        <taxon>Nonomuraea</taxon>
    </lineage>
</organism>
<accession>A0A5S4FHW4</accession>
<feature type="compositionally biased region" description="Pro residues" evidence="1">
    <location>
        <begin position="74"/>
        <end position="83"/>
    </location>
</feature>